<proteinExistence type="predicted"/>
<dbReference type="SMART" id="SM00225">
    <property type="entry name" value="BTB"/>
    <property type="match status" value="1"/>
</dbReference>
<name>A0A914Q3U9_9BILA</name>
<evidence type="ECO:0000259" key="1">
    <source>
        <dbReference type="PROSITE" id="PS50097"/>
    </source>
</evidence>
<evidence type="ECO:0000313" key="3">
    <source>
        <dbReference type="WBParaSite" id="PDA_v2.g25490.t1"/>
    </source>
</evidence>
<dbReference type="PANTHER" id="PTHR45632">
    <property type="entry name" value="LD33804P"/>
    <property type="match status" value="1"/>
</dbReference>
<evidence type="ECO:0000313" key="2">
    <source>
        <dbReference type="Proteomes" id="UP000887578"/>
    </source>
</evidence>
<dbReference type="CDD" id="cd14733">
    <property type="entry name" value="BACK"/>
    <property type="match status" value="1"/>
</dbReference>
<dbReference type="InterPro" id="IPR000210">
    <property type="entry name" value="BTB/POZ_dom"/>
</dbReference>
<sequence>MSASPKDYIYQIQQERFEIFKSQDPENGHFDITFDIEGKKLHANKFILTPCSDTLKAMLSDRWTTTNDEAVKIEAYSYDNFYQFLTFLYTGSCKLTLENVFQLTDMAEFYAVPFLKEFCENFFLKMEYNVESIEEMFEFSKKYSMDYMEHTIKKFVDTNFEEILSSESLLSYKKPFMDVLASIIHYPWKEKTYEAVIIFTYIYKWIEHQGDVEDESFYLHETAKTEFREKFPQIFSIDEAEMDYGFLKDFFVAKGIITEEQANHVCYTRVTIENNGKVIAGIFDDEIGVRLKIQDRPCNVKRKNTTIARFFNFRFPRPSSPSTITKMKGVDWYLCLDTGGVLTLKHHSVIDWKDYILCEMKSQNEFFITSDVTTNLTVCVKNVKPIF</sequence>
<dbReference type="CDD" id="cd18186">
    <property type="entry name" value="BTB_POZ_ZBTB_KLHL-like"/>
    <property type="match status" value="1"/>
</dbReference>
<feature type="domain" description="BTB" evidence="1">
    <location>
        <begin position="30"/>
        <end position="97"/>
    </location>
</feature>
<dbReference type="InterPro" id="IPR011333">
    <property type="entry name" value="SKP1/BTB/POZ_sf"/>
</dbReference>
<protein>
    <submittedName>
        <fullName evidence="3">BTB domain-containing protein</fullName>
    </submittedName>
</protein>
<dbReference type="AlphaFoldDB" id="A0A914Q3U9"/>
<reference evidence="3" key="1">
    <citation type="submission" date="2022-11" db="UniProtKB">
        <authorList>
            <consortium name="WormBaseParasite"/>
        </authorList>
    </citation>
    <scope>IDENTIFICATION</scope>
</reference>
<dbReference type="SUPFAM" id="SSF54695">
    <property type="entry name" value="POZ domain"/>
    <property type="match status" value="1"/>
</dbReference>
<accession>A0A914Q3U9</accession>
<keyword evidence="2" id="KW-1185">Reference proteome</keyword>
<dbReference type="Pfam" id="PF00651">
    <property type="entry name" value="BTB"/>
    <property type="match status" value="1"/>
</dbReference>
<organism evidence="2 3">
    <name type="scientific">Panagrolaimus davidi</name>
    <dbReference type="NCBI Taxonomy" id="227884"/>
    <lineage>
        <taxon>Eukaryota</taxon>
        <taxon>Metazoa</taxon>
        <taxon>Ecdysozoa</taxon>
        <taxon>Nematoda</taxon>
        <taxon>Chromadorea</taxon>
        <taxon>Rhabditida</taxon>
        <taxon>Tylenchina</taxon>
        <taxon>Panagrolaimomorpha</taxon>
        <taxon>Panagrolaimoidea</taxon>
        <taxon>Panagrolaimidae</taxon>
        <taxon>Panagrolaimus</taxon>
    </lineage>
</organism>
<dbReference type="Gene3D" id="3.30.710.10">
    <property type="entry name" value="Potassium Channel Kv1.1, Chain A"/>
    <property type="match status" value="1"/>
</dbReference>
<dbReference type="Proteomes" id="UP000887578">
    <property type="component" value="Unplaced"/>
</dbReference>
<dbReference type="PROSITE" id="PS50097">
    <property type="entry name" value="BTB"/>
    <property type="match status" value="1"/>
</dbReference>
<dbReference type="WBParaSite" id="PDA_v2.g25490.t1">
    <property type="protein sequence ID" value="PDA_v2.g25490.t1"/>
    <property type="gene ID" value="PDA_v2.g25490"/>
</dbReference>